<gene>
    <name evidence="3" type="ORF">OJ1001_D02.14</name>
    <name evidence="2" type="ORF">P0516F12.32</name>
</gene>
<reference evidence="4" key="3">
    <citation type="journal article" date="2005" name="Nature">
        <title>The map-based sequence of the rice genome.</title>
        <authorList>
            <consortium name="International rice genome sequencing project (IRGSP)"/>
            <person name="Matsumoto T."/>
            <person name="Wu J."/>
            <person name="Kanamori H."/>
            <person name="Katayose Y."/>
            <person name="Fujisawa M."/>
            <person name="Namiki N."/>
            <person name="Mizuno H."/>
            <person name="Yamamoto K."/>
            <person name="Antonio B.A."/>
            <person name="Baba T."/>
            <person name="Sakata K."/>
            <person name="Nagamura Y."/>
            <person name="Aoki H."/>
            <person name="Arikawa K."/>
            <person name="Arita K."/>
            <person name="Bito T."/>
            <person name="Chiden Y."/>
            <person name="Fujitsuka N."/>
            <person name="Fukunaka R."/>
            <person name="Hamada M."/>
            <person name="Harada C."/>
            <person name="Hayashi A."/>
            <person name="Hijishita S."/>
            <person name="Honda M."/>
            <person name="Hosokawa S."/>
            <person name="Ichikawa Y."/>
            <person name="Idonuma A."/>
            <person name="Iijima M."/>
            <person name="Ikeda M."/>
            <person name="Ikeno M."/>
            <person name="Ito K."/>
            <person name="Ito S."/>
            <person name="Ito T."/>
            <person name="Ito Y."/>
            <person name="Ito Y."/>
            <person name="Iwabuchi A."/>
            <person name="Kamiya K."/>
            <person name="Karasawa W."/>
            <person name="Kurita K."/>
            <person name="Katagiri S."/>
            <person name="Kikuta A."/>
            <person name="Kobayashi H."/>
            <person name="Kobayashi N."/>
            <person name="Machita K."/>
            <person name="Maehara T."/>
            <person name="Masukawa M."/>
            <person name="Mizubayashi T."/>
            <person name="Mukai Y."/>
            <person name="Nagasaki H."/>
            <person name="Nagata Y."/>
            <person name="Naito S."/>
            <person name="Nakashima M."/>
            <person name="Nakama Y."/>
            <person name="Nakamichi Y."/>
            <person name="Nakamura M."/>
            <person name="Meguro A."/>
            <person name="Negishi M."/>
            <person name="Ohta I."/>
            <person name="Ohta T."/>
            <person name="Okamoto M."/>
            <person name="Ono N."/>
            <person name="Saji S."/>
            <person name="Sakaguchi M."/>
            <person name="Sakai K."/>
            <person name="Shibata M."/>
            <person name="Shimokawa T."/>
            <person name="Song J."/>
            <person name="Takazaki Y."/>
            <person name="Terasawa K."/>
            <person name="Tsugane M."/>
            <person name="Tsuji K."/>
            <person name="Ueda S."/>
            <person name="Waki K."/>
            <person name="Yamagata H."/>
            <person name="Yamamoto M."/>
            <person name="Yamamoto S."/>
            <person name="Yamane H."/>
            <person name="Yoshiki S."/>
            <person name="Yoshihara R."/>
            <person name="Yukawa K."/>
            <person name="Zhong H."/>
            <person name="Yano M."/>
            <person name="Yuan Q."/>
            <person name="Ouyang S."/>
            <person name="Liu J."/>
            <person name="Jones K.M."/>
            <person name="Gansberger K."/>
            <person name="Moffat K."/>
            <person name="Hill J."/>
            <person name="Bera J."/>
            <person name="Fadrosh D."/>
            <person name="Jin S."/>
            <person name="Johri S."/>
            <person name="Kim M."/>
            <person name="Overton L."/>
            <person name="Reardon M."/>
            <person name="Tsitrin T."/>
            <person name="Vuong H."/>
            <person name="Weaver B."/>
            <person name="Ciecko A."/>
            <person name="Tallon L."/>
            <person name="Jackson J."/>
            <person name="Pai G."/>
            <person name="Aken S.V."/>
            <person name="Utterback T."/>
            <person name="Reidmuller S."/>
            <person name="Feldblyum T."/>
            <person name="Hsiao J."/>
            <person name="Zismann V."/>
            <person name="Iobst S."/>
            <person name="de Vazeille A.R."/>
            <person name="Buell C.R."/>
            <person name="Ying K."/>
            <person name="Li Y."/>
            <person name="Lu T."/>
            <person name="Huang Y."/>
            <person name="Zhao Q."/>
            <person name="Feng Q."/>
            <person name="Zhang L."/>
            <person name="Zhu J."/>
            <person name="Weng Q."/>
            <person name="Mu J."/>
            <person name="Lu Y."/>
            <person name="Fan D."/>
            <person name="Liu Y."/>
            <person name="Guan J."/>
            <person name="Zhang Y."/>
            <person name="Yu S."/>
            <person name="Liu X."/>
            <person name="Zhang Y."/>
            <person name="Hong G."/>
            <person name="Han B."/>
            <person name="Choisne N."/>
            <person name="Demange N."/>
            <person name="Orjeda G."/>
            <person name="Samain S."/>
            <person name="Cattolico L."/>
            <person name="Pelletier E."/>
            <person name="Couloux A."/>
            <person name="Segurens B."/>
            <person name="Wincker P."/>
            <person name="D'Hont A."/>
            <person name="Scarpelli C."/>
            <person name="Weissenbach J."/>
            <person name="Salanoubat M."/>
            <person name="Quetier F."/>
            <person name="Yu Y."/>
            <person name="Kim H.R."/>
            <person name="Rambo T."/>
            <person name="Currie J."/>
            <person name="Collura K."/>
            <person name="Luo M."/>
            <person name="Yang T."/>
            <person name="Ammiraju J.S.S."/>
            <person name="Engler F."/>
            <person name="Soderlund C."/>
            <person name="Wing R.A."/>
            <person name="Palmer L.E."/>
            <person name="de la Bastide M."/>
            <person name="Spiegel L."/>
            <person name="Nascimento L."/>
            <person name="Zutavern T."/>
            <person name="O'Shaughnessy A."/>
            <person name="Dike S."/>
            <person name="Dedhia N."/>
            <person name="Preston R."/>
            <person name="Balija V."/>
            <person name="McCombie W.R."/>
            <person name="Chow T."/>
            <person name="Chen H."/>
            <person name="Chung M."/>
            <person name="Chen C."/>
            <person name="Shaw J."/>
            <person name="Wu H."/>
            <person name="Hsiao K."/>
            <person name="Chao Y."/>
            <person name="Chu M."/>
            <person name="Cheng C."/>
            <person name="Hour A."/>
            <person name="Lee P."/>
            <person name="Lin S."/>
            <person name="Lin Y."/>
            <person name="Liou J."/>
            <person name="Liu S."/>
            <person name="Hsing Y."/>
            <person name="Raghuvanshi S."/>
            <person name="Mohanty A."/>
            <person name="Bharti A.K."/>
            <person name="Gaur A."/>
            <person name="Gupta V."/>
            <person name="Kumar D."/>
            <person name="Ravi V."/>
            <person name="Vij S."/>
            <person name="Kapur A."/>
            <person name="Khurana P."/>
            <person name="Khurana P."/>
            <person name="Khurana J.P."/>
            <person name="Tyagi A.K."/>
            <person name="Gaikwad K."/>
            <person name="Singh A."/>
            <person name="Dalal V."/>
            <person name="Srivastava S."/>
            <person name="Dixit A."/>
            <person name="Pal A.K."/>
            <person name="Ghazi I.A."/>
            <person name="Yadav M."/>
            <person name="Pandit A."/>
            <person name="Bhargava A."/>
            <person name="Sureshbabu K."/>
            <person name="Batra K."/>
            <person name="Sharma T.R."/>
            <person name="Mohapatra T."/>
            <person name="Singh N.K."/>
            <person name="Messing J."/>
            <person name="Nelson A.B."/>
            <person name="Fuks G."/>
            <person name="Kavchok S."/>
            <person name="Keizer G."/>
            <person name="Linton E."/>
            <person name="Llaca V."/>
            <person name="Song R."/>
            <person name="Tanyolac B."/>
            <person name="Young S."/>
            <person name="Ho-Il K."/>
            <person name="Hahn J.H."/>
            <person name="Sangsakoo G."/>
            <person name="Vanavichit A."/>
            <person name="de Mattos Luiz.A.T."/>
            <person name="Zimmer P.D."/>
            <person name="Malone G."/>
            <person name="Dellagostin O."/>
            <person name="de Oliveira A.C."/>
            <person name="Bevan M."/>
            <person name="Bancroft I."/>
            <person name="Minx P."/>
            <person name="Cordum H."/>
            <person name="Wilson R."/>
            <person name="Cheng Z."/>
            <person name="Jin W."/>
            <person name="Jiang J."/>
            <person name="Leong S.A."/>
            <person name="Iwama H."/>
            <person name="Gojobori T."/>
            <person name="Itoh T."/>
            <person name="Niimura Y."/>
            <person name="Fujii Y."/>
            <person name="Habara T."/>
            <person name="Sakai H."/>
            <person name="Sato Y."/>
            <person name="Wilson G."/>
            <person name="Kumar K."/>
            <person name="McCouch S."/>
            <person name="Juretic N."/>
            <person name="Hoen D."/>
            <person name="Wright S."/>
            <person name="Bruskiewich R."/>
            <person name="Bureau T."/>
            <person name="Miyao A."/>
            <person name="Hirochika H."/>
            <person name="Nishikawa T."/>
            <person name="Kadowaki K."/>
            <person name="Sugiura M."/>
            <person name="Burr B."/>
            <person name="Sasaki T."/>
        </authorList>
    </citation>
    <scope>NUCLEOTIDE SEQUENCE [LARGE SCALE GENOMIC DNA]</scope>
    <source>
        <strain evidence="4">cv. Nipponbare</strain>
    </source>
</reference>
<dbReference type="Proteomes" id="UP000000763">
    <property type="component" value="Chromosome 2"/>
</dbReference>
<sequence length="69" mass="7071">MAVGGLARRWAVTRADGEAPAAAPKPRGWRRAEVAASGGGSGGREPPKTGKTVGRGHSRDPLRKRGGRG</sequence>
<reference evidence="3" key="1">
    <citation type="submission" date="2001-08" db="EMBL/GenBank/DDBJ databases">
        <title>Oryza sativa nipponbare(GA3) genomic DNA, chromosome 2, BAC clone:OJ1001_D02.</title>
        <authorList>
            <person name="Sasaki T."/>
            <person name="Matsumoto T."/>
            <person name="Yamamoto K."/>
        </authorList>
    </citation>
    <scope>NUCLEOTIDE SEQUENCE</scope>
</reference>
<reference evidence="2" key="2">
    <citation type="submission" date="2002-03" db="EMBL/GenBank/DDBJ databases">
        <title>Oryza sativa nipponbare(GA3) genomic DNA, chromosome 2, PAC clone:P0516F12.</title>
        <authorList>
            <person name="Sasaki T."/>
            <person name="Matsumoto T."/>
            <person name="Yamamoto K."/>
        </authorList>
    </citation>
    <scope>NUCLEOTIDE SEQUENCE</scope>
</reference>
<proteinExistence type="predicted"/>
<evidence type="ECO:0000313" key="2">
    <source>
        <dbReference type="EMBL" id="BAD25640.1"/>
    </source>
</evidence>
<name>Q6H6K9_ORYSJ</name>
<dbReference type="EMBL" id="AP004037">
    <property type="protein sequence ID" value="BAD27683.1"/>
    <property type="molecule type" value="Genomic_DNA"/>
</dbReference>
<accession>Q6H6K9</accession>
<organism evidence="2 4">
    <name type="scientific">Oryza sativa subsp. japonica</name>
    <name type="common">Rice</name>
    <dbReference type="NCBI Taxonomy" id="39947"/>
    <lineage>
        <taxon>Eukaryota</taxon>
        <taxon>Viridiplantae</taxon>
        <taxon>Streptophyta</taxon>
        <taxon>Embryophyta</taxon>
        <taxon>Tracheophyta</taxon>
        <taxon>Spermatophyta</taxon>
        <taxon>Magnoliopsida</taxon>
        <taxon>Liliopsida</taxon>
        <taxon>Poales</taxon>
        <taxon>Poaceae</taxon>
        <taxon>BOP clade</taxon>
        <taxon>Oryzoideae</taxon>
        <taxon>Oryzeae</taxon>
        <taxon>Oryzinae</taxon>
        <taxon>Oryza</taxon>
        <taxon>Oryza sativa</taxon>
    </lineage>
</organism>
<evidence type="ECO:0000256" key="1">
    <source>
        <dbReference type="SAM" id="MobiDB-lite"/>
    </source>
</evidence>
<dbReference type="AlphaFoldDB" id="Q6H6K9"/>
<evidence type="ECO:0000313" key="3">
    <source>
        <dbReference type="EMBL" id="BAD27683.1"/>
    </source>
</evidence>
<protein>
    <submittedName>
        <fullName evidence="2">Uncharacterized protein</fullName>
    </submittedName>
</protein>
<reference evidence="4" key="4">
    <citation type="journal article" date="2008" name="Nucleic Acids Res.">
        <title>The rice annotation project database (RAP-DB): 2008 update.</title>
        <authorList>
            <consortium name="The rice annotation project (RAP)"/>
        </authorList>
    </citation>
    <scope>GENOME REANNOTATION</scope>
    <source>
        <strain evidence="4">cv. Nipponbare</strain>
    </source>
</reference>
<feature type="region of interest" description="Disordered" evidence="1">
    <location>
        <begin position="1"/>
        <end position="69"/>
    </location>
</feature>
<dbReference type="EMBL" id="AP004883">
    <property type="protein sequence ID" value="BAD25640.1"/>
    <property type="molecule type" value="Genomic_DNA"/>
</dbReference>
<evidence type="ECO:0000313" key="4">
    <source>
        <dbReference type="Proteomes" id="UP000000763"/>
    </source>
</evidence>